<dbReference type="PROSITE" id="PS51257">
    <property type="entry name" value="PROKAR_LIPOPROTEIN"/>
    <property type="match status" value="1"/>
</dbReference>
<evidence type="ECO:0000313" key="2">
    <source>
        <dbReference type="EMBL" id="AAZ45112.1"/>
    </source>
</evidence>
<dbReference type="EMBL" id="CP000089">
    <property type="protein sequence ID" value="AAZ45112.1"/>
    <property type="molecule type" value="Genomic_DNA"/>
</dbReference>
<dbReference type="AlphaFoldDB" id="Q47J69"/>
<reference evidence="2" key="1">
    <citation type="submission" date="2005-08" db="EMBL/GenBank/DDBJ databases">
        <title>Complete sequence of Dechloromonas aromatica RCB.</title>
        <authorList>
            <person name="Salinero K.K."/>
            <person name="Copeland A."/>
            <person name="Lucas S."/>
            <person name="Lapidus A."/>
            <person name="Barry K."/>
            <person name="Detter J.C."/>
            <person name="Glavina T."/>
            <person name="Hammon N."/>
            <person name="Israni S."/>
            <person name="Pitluck S."/>
            <person name="Di Bartolo G."/>
            <person name="Trong S."/>
            <person name="Schmutz J."/>
            <person name="Larimer F."/>
            <person name="Land M."/>
            <person name="Ivanova N."/>
            <person name="Richardson P."/>
        </authorList>
    </citation>
    <scope>NUCLEOTIDE SEQUENCE</scope>
    <source>
        <strain evidence="2">RCB</strain>
    </source>
</reference>
<organism evidence="2">
    <name type="scientific">Dechloromonas aromatica (strain RCB)</name>
    <dbReference type="NCBI Taxonomy" id="159087"/>
    <lineage>
        <taxon>Bacteria</taxon>
        <taxon>Pseudomonadati</taxon>
        <taxon>Pseudomonadota</taxon>
        <taxon>Betaproteobacteria</taxon>
        <taxon>Rhodocyclales</taxon>
        <taxon>Azonexaceae</taxon>
        <taxon>Dechloromonas</taxon>
    </lineage>
</organism>
<dbReference type="KEGG" id="dar:Daro_0353"/>
<protein>
    <recommendedName>
        <fullName evidence="3">Lipoprotein</fullName>
    </recommendedName>
</protein>
<sequence>MKLSPTLIRLSLATALLGSLGACTVVPAYPVGYHRAPPVYVESYPAYGYGYPRANIYYESDRRHYDDRGGRYYDNQRYEMPLPPPLQLHRDVRRSLGLPRLPGMP</sequence>
<accession>Q47J69</accession>
<dbReference type="HOGENOM" id="CLU_2232147_0_0_4"/>
<evidence type="ECO:0008006" key="3">
    <source>
        <dbReference type="Google" id="ProtNLM"/>
    </source>
</evidence>
<feature type="chain" id="PRO_5004233653" description="Lipoprotein" evidence="1">
    <location>
        <begin position="29"/>
        <end position="105"/>
    </location>
</feature>
<keyword evidence="1" id="KW-0732">Signal</keyword>
<feature type="signal peptide" evidence="1">
    <location>
        <begin position="1"/>
        <end position="28"/>
    </location>
</feature>
<name>Q47J69_DECAR</name>
<proteinExistence type="predicted"/>
<dbReference type="OrthoDB" id="9904833at2"/>
<evidence type="ECO:0000256" key="1">
    <source>
        <dbReference type="SAM" id="SignalP"/>
    </source>
</evidence>
<gene>
    <name evidence="2" type="ordered locus">Daro_0353</name>
</gene>